<dbReference type="Gene3D" id="2.160.20.10">
    <property type="entry name" value="Single-stranded right-handed beta-helix, Pectin lyase-like"/>
    <property type="match status" value="2"/>
</dbReference>
<dbReference type="InterPro" id="IPR006626">
    <property type="entry name" value="PbH1"/>
</dbReference>
<dbReference type="AlphaFoldDB" id="A0A0D1KPN9"/>
<dbReference type="SMART" id="SM00722">
    <property type="entry name" value="CASH"/>
    <property type="match status" value="1"/>
</dbReference>
<dbReference type="Pfam" id="PF12708">
    <property type="entry name" value="Pect-lyase_RHGA_epim"/>
    <property type="match status" value="1"/>
</dbReference>
<dbReference type="SUPFAM" id="SSF51126">
    <property type="entry name" value="Pectin lyase-like"/>
    <property type="match status" value="2"/>
</dbReference>
<comment type="caution">
    <text evidence="3">The sequence shown here is derived from an EMBL/GenBank/DDBJ whole genome shotgun (WGS) entry which is preliminary data.</text>
</comment>
<dbReference type="InterPro" id="IPR024535">
    <property type="entry name" value="RHGA/B-epi-like_pectate_lyase"/>
</dbReference>
<dbReference type="STRING" id="483913.AN935_01905"/>
<reference evidence="3 4" key="1">
    <citation type="submission" date="2014-12" db="EMBL/GenBank/DDBJ databases">
        <title>Comparative genome analysis of Bacillus coagulans HM-08, Clostridium butyricum HM-68, Bacillus subtilis HM-66 and Bacillus licheniformis BL-09.</title>
        <authorList>
            <person name="Zhang H."/>
        </authorList>
    </citation>
    <scope>NUCLEOTIDE SEQUENCE [LARGE SCALE GENOMIC DNA]</scope>
    <source>
        <strain evidence="3 4">HM-66</strain>
    </source>
</reference>
<name>A0A0D1KPN9_BACIU</name>
<dbReference type="InterPro" id="IPR012334">
    <property type="entry name" value="Pectin_lyas_fold"/>
</dbReference>
<keyword evidence="1" id="KW-0677">Repeat</keyword>
<dbReference type="InterPro" id="IPR006633">
    <property type="entry name" value="Carb-bd_sugar_hydrolysis-dom"/>
</dbReference>
<dbReference type="InterPro" id="IPR011050">
    <property type="entry name" value="Pectin_lyase_fold/virulence"/>
</dbReference>
<dbReference type="InterPro" id="IPR039448">
    <property type="entry name" value="Beta_helix"/>
</dbReference>
<proteinExistence type="predicted"/>
<protein>
    <submittedName>
        <fullName evidence="3">Uronase</fullName>
    </submittedName>
</protein>
<evidence type="ECO:0000259" key="2">
    <source>
        <dbReference type="SMART" id="SM00722"/>
    </source>
</evidence>
<dbReference type="EMBL" id="JXBC01000004">
    <property type="protein sequence ID" value="KIU10910.1"/>
    <property type="molecule type" value="Genomic_DNA"/>
</dbReference>
<gene>
    <name evidence="3" type="ORF">SC09_Contig25orf00783</name>
</gene>
<dbReference type="SMART" id="SM00710">
    <property type="entry name" value="PbH1"/>
    <property type="match status" value="11"/>
</dbReference>
<evidence type="ECO:0000256" key="1">
    <source>
        <dbReference type="ARBA" id="ARBA00022737"/>
    </source>
</evidence>
<organism evidence="3 4">
    <name type="scientific">Bacillus subtilis</name>
    <dbReference type="NCBI Taxonomy" id="1423"/>
    <lineage>
        <taxon>Bacteria</taxon>
        <taxon>Bacillati</taxon>
        <taxon>Bacillota</taxon>
        <taxon>Bacilli</taxon>
        <taxon>Bacillales</taxon>
        <taxon>Bacillaceae</taxon>
        <taxon>Bacillus</taxon>
    </lineage>
</organism>
<dbReference type="Pfam" id="PF13229">
    <property type="entry name" value="Beta_helix"/>
    <property type="match status" value="3"/>
</dbReference>
<dbReference type="Proteomes" id="UP000032247">
    <property type="component" value="Unassembled WGS sequence"/>
</dbReference>
<dbReference type="PATRIC" id="fig|1423.173.peg.3023"/>
<evidence type="ECO:0000313" key="3">
    <source>
        <dbReference type="EMBL" id="KIU10910.1"/>
    </source>
</evidence>
<accession>A0A0D1KPN9</accession>
<evidence type="ECO:0000313" key="4">
    <source>
        <dbReference type="Proteomes" id="UP000032247"/>
    </source>
</evidence>
<sequence>MAEFILNAADFGVPGDGKTDSTERINQCLSTAVSKGYHTVWFPKGTYLIDATLGGDLNQRFRNAGIIVPGNLEIMMDPECIMKVIPNSSWGYSAFYVGKQENITISGGQIIGERDEHTYVSAGIRSTHEWGFGICIEGCSNVLIDDVKISDFTGDGIIVSPRGLKTNQDYRTSEQIIIRRCEVRRSRRNNISITGCDMVTVEECLIEDAGTGNGTAPKFGIDIEGYGEGDVDYEEPINVSIRNNHFVGNVSSSVTNFNGYGILIEGNHSDNTISYGYGTQTVIKGNILRRPEDAAAAPRVGITGLGVSQGKETSDAVIAGNLITGFSTGIDVRGKSVLVTNNKISNFENTGILVYQSSDVKVDGNQIQNGLSETRRSIGLRAVLSDDIAFLNNCLIQVVDGVNVSGGSMIIKDNLLRKFSRGIWIAQGNAVIEGNILNPDAFEAVPESYSVSVTNNAGAIIKNNTFKEFKNYPIYCSTSAKTSIIGNHLERSPLLVTIYISAGVHEIFDNTISVNRTAGNPIVIYLYGSAGSIISGNTINNLSAGTATAIQTNTSTNTKIIGNRIFKGTINKHSSDTIDGNMIV</sequence>
<feature type="domain" description="Carbohydrate-binding/sugar hydrolysis" evidence="2">
    <location>
        <begin position="226"/>
        <end position="383"/>
    </location>
</feature>